<dbReference type="InterPro" id="IPR036322">
    <property type="entry name" value="WD40_repeat_dom_sf"/>
</dbReference>
<dbReference type="Pfam" id="PF23754">
    <property type="entry name" value="Beta-prop_IP5PC_F"/>
    <property type="match status" value="1"/>
</dbReference>
<feature type="compositionally biased region" description="Low complexity" evidence="2">
    <location>
        <begin position="92"/>
        <end position="108"/>
    </location>
</feature>
<dbReference type="GO" id="GO:0046856">
    <property type="term" value="P:phosphatidylinositol dephosphorylation"/>
    <property type="evidence" value="ECO:0007669"/>
    <property type="project" value="InterPro"/>
</dbReference>
<feature type="region of interest" description="Disordered" evidence="2">
    <location>
        <begin position="92"/>
        <end position="142"/>
    </location>
</feature>
<dbReference type="SUPFAM" id="SSF50978">
    <property type="entry name" value="WD40 repeat-like"/>
    <property type="match status" value="1"/>
</dbReference>
<gene>
    <name evidence="4" type="ORF">SAY87_025240</name>
</gene>
<dbReference type="SMART" id="SM00128">
    <property type="entry name" value="IPPc"/>
    <property type="match status" value="1"/>
</dbReference>
<proteinExistence type="inferred from homology"/>
<feature type="region of interest" description="Disordered" evidence="2">
    <location>
        <begin position="42"/>
        <end position="70"/>
    </location>
</feature>
<dbReference type="InterPro" id="IPR036691">
    <property type="entry name" value="Endo/exonu/phosph_ase_sf"/>
</dbReference>
<dbReference type="SUPFAM" id="SSF56219">
    <property type="entry name" value="DNase I-like"/>
    <property type="match status" value="1"/>
</dbReference>
<feature type="domain" description="Inositol polyphosphate-related phosphatase" evidence="3">
    <location>
        <begin position="563"/>
        <end position="951"/>
    </location>
</feature>
<dbReference type="PANTHER" id="PTHR11200">
    <property type="entry name" value="INOSITOL 5-PHOSPHATASE"/>
    <property type="match status" value="1"/>
</dbReference>
<dbReference type="CDD" id="cd09074">
    <property type="entry name" value="INPP5c"/>
    <property type="match status" value="1"/>
</dbReference>
<keyword evidence="5" id="KW-1185">Reference proteome</keyword>
<feature type="compositionally biased region" description="Basic and acidic residues" evidence="2">
    <location>
        <begin position="131"/>
        <end position="142"/>
    </location>
</feature>
<organism evidence="4 5">
    <name type="scientific">Trapa incisa</name>
    <dbReference type="NCBI Taxonomy" id="236973"/>
    <lineage>
        <taxon>Eukaryota</taxon>
        <taxon>Viridiplantae</taxon>
        <taxon>Streptophyta</taxon>
        <taxon>Embryophyta</taxon>
        <taxon>Tracheophyta</taxon>
        <taxon>Spermatophyta</taxon>
        <taxon>Magnoliopsida</taxon>
        <taxon>eudicotyledons</taxon>
        <taxon>Gunneridae</taxon>
        <taxon>Pentapetalae</taxon>
        <taxon>rosids</taxon>
        <taxon>malvids</taxon>
        <taxon>Myrtales</taxon>
        <taxon>Lythraceae</taxon>
        <taxon>Trapa</taxon>
    </lineage>
</organism>
<dbReference type="Proteomes" id="UP001345219">
    <property type="component" value="Chromosome 19"/>
</dbReference>
<dbReference type="InterPro" id="IPR056454">
    <property type="entry name" value="Beta-prop_IP5PC_F"/>
</dbReference>
<evidence type="ECO:0000256" key="1">
    <source>
        <dbReference type="ARBA" id="ARBA00010768"/>
    </source>
</evidence>
<dbReference type="Gene3D" id="2.130.10.10">
    <property type="entry name" value="YVTN repeat-like/Quinoprotein amine dehydrogenase"/>
    <property type="match status" value="2"/>
</dbReference>
<comment type="caution">
    <text evidence="4">The sequence shown here is derived from an EMBL/GenBank/DDBJ whole genome shotgun (WGS) entry which is preliminary data.</text>
</comment>
<dbReference type="SMART" id="SM00320">
    <property type="entry name" value="WD40"/>
    <property type="match status" value="4"/>
</dbReference>
<dbReference type="EMBL" id="JAXIOK010000024">
    <property type="protein sequence ID" value="KAK4741652.1"/>
    <property type="molecule type" value="Genomic_DNA"/>
</dbReference>
<feature type="compositionally biased region" description="Polar residues" evidence="2">
    <location>
        <begin position="15"/>
        <end position="25"/>
    </location>
</feature>
<dbReference type="AlphaFoldDB" id="A0AAN7JG16"/>
<dbReference type="InterPro" id="IPR046985">
    <property type="entry name" value="IP5"/>
</dbReference>
<reference evidence="4 5" key="1">
    <citation type="journal article" date="2023" name="Hortic Res">
        <title>Pangenome of water caltrop reveals structural variations and asymmetric subgenome divergence after allopolyploidization.</title>
        <authorList>
            <person name="Zhang X."/>
            <person name="Chen Y."/>
            <person name="Wang L."/>
            <person name="Yuan Y."/>
            <person name="Fang M."/>
            <person name="Shi L."/>
            <person name="Lu R."/>
            <person name="Comes H.P."/>
            <person name="Ma Y."/>
            <person name="Chen Y."/>
            <person name="Huang G."/>
            <person name="Zhou Y."/>
            <person name="Zheng Z."/>
            <person name="Qiu Y."/>
        </authorList>
    </citation>
    <scope>NUCLEOTIDE SEQUENCE [LARGE SCALE GENOMIC DNA]</scope>
    <source>
        <tissue evidence="4">Roots</tissue>
    </source>
</reference>
<evidence type="ECO:0000259" key="3">
    <source>
        <dbReference type="SMART" id="SM00128"/>
    </source>
</evidence>
<dbReference type="PANTHER" id="PTHR11200:SF300">
    <property type="entry name" value="TYPE II INOSITOL 1,4,5-TRISPHOSPHATE 5-PHOSPHATASE"/>
    <property type="match status" value="1"/>
</dbReference>
<dbReference type="Pfam" id="PF22669">
    <property type="entry name" value="Exo_endo_phos2"/>
    <property type="match status" value="1"/>
</dbReference>
<dbReference type="InterPro" id="IPR000300">
    <property type="entry name" value="IPPc"/>
</dbReference>
<evidence type="ECO:0000313" key="4">
    <source>
        <dbReference type="EMBL" id="KAK4741652.1"/>
    </source>
</evidence>
<accession>A0AAN7JG16</accession>
<sequence>MDAKFNGGRNFDLLTGSSPEINHPSTPLPHINYDLGSSVFSHHFDDSPSSSAASHEEDGEGDNRRSSFSSMETTAKRLDYMLDFLDRKLSSAPPANTAAASNSASRNSGLEEFTGRGGGTGIFKLPPRAAVHPERPPSIEVRPHPLRESQIGRFLRTIVATPTHLWAGGEQSLRVWDLNRDLYSAGNEGEDAELDTAPFYESVAEISHTLCMVADEANFLVWSGHSDGRIRCWKLPPTGGGSRGASSRTRFRESISWQAHSGPVLSIAISSYGDLWSGSEGGSIKVWPWDAIERSLSLSAEERQIASSSVERSYMEPQNQVNQSGFANSLGADVKHLLPDHSKQTLWSASYYSFALWDARTRELLRVFNVDGQVDSRAEVLHQGLSIDSPSSARKDKVQSPISFFQRSRNAIMGAADAVLRAATKGAFGDDNRKTEALVSTMDGVIWTGCTSGLLICWDGNGNRTKDVQYHSFPVQCVCSYGRRMWVGYTSGTIQVLDLEGNLIGSWRAHSGPIMKLTVGAEFVFSLAIHGGIRGWSVTSPGPLDGILQMELSRKEFLYSRIESMNILAGTWNVGEGRASCDSLKAWLGDAASSASIVVIGLQEVEMGAGFLAMSAAKETVGLEGTAVGQWWLDMIEKTLDEASSFERVGSRQLAGLLIAVWVKKDLKVHAGDVDVAAVPCGFGRAIGNKGAVGLRIRVYDRIICFINCHFAAHMEAVTRRNADFDHVYRSMTFSRPYNASNTVAGMLLNLLYSCLIACSVYLTWLVYRNGLPLILSVAAGATSAAQIFRGANVTGVQSFEGLPELSEADMVIFLGDFNYRLHGISYDEARDLISQRCFDQLKEKDQLRAEMDTGNVFQGMREAVIKFPPTYKFERHVAGLAGYDSGEQKRIPAWCDRILYRDSRSSMLTDCSLECPVVSSITEYEACMDVTDSDHKPVRCIFNVDIARVDESVRRQEFGEVISSNGKV</sequence>
<name>A0AAN7JG16_9MYRT</name>
<dbReference type="InterPro" id="IPR001680">
    <property type="entry name" value="WD40_rpt"/>
</dbReference>
<evidence type="ECO:0000313" key="5">
    <source>
        <dbReference type="Proteomes" id="UP001345219"/>
    </source>
</evidence>
<feature type="region of interest" description="Disordered" evidence="2">
    <location>
        <begin position="1"/>
        <end position="29"/>
    </location>
</feature>
<dbReference type="GO" id="GO:0004439">
    <property type="term" value="F:phosphatidylinositol-4,5-bisphosphate 5-phosphatase activity"/>
    <property type="evidence" value="ECO:0007669"/>
    <property type="project" value="TreeGrafter"/>
</dbReference>
<feature type="compositionally biased region" description="Low complexity" evidence="2">
    <location>
        <begin position="42"/>
        <end position="53"/>
    </location>
</feature>
<evidence type="ECO:0000256" key="2">
    <source>
        <dbReference type="SAM" id="MobiDB-lite"/>
    </source>
</evidence>
<comment type="similarity">
    <text evidence="1">Belongs to the inositol polyphosphate 5-phosphatase family.</text>
</comment>
<dbReference type="InterPro" id="IPR015943">
    <property type="entry name" value="WD40/YVTN_repeat-like_dom_sf"/>
</dbReference>
<protein>
    <recommendedName>
        <fullName evidence="3">Inositol polyphosphate-related phosphatase domain-containing protein</fullName>
    </recommendedName>
</protein>
<dbReference type="Gene3D" id="3.60.10.10">
    <property type="entry name" value="Endonuclease/exonuclease/phosphatase"/>
    <property type="match status" value="1"/>
</dbReference>